<keyword evidence="3" id="KW-0808">Transferase</keyword>
<keyword evidence="5" id="KW-1185">Reference proteome</keyword>
<keyword evidence="3" id="KW-0735">Signal-anchor</keyword>
<dbReference type="PANTHER" id="PTHR10108:SF37">
    <property type="entry name" value="METHYLTRANSFERASE PMT6-RELATED"/>
    <property type="match status" value="1"/>
</dbReference>
<accession>S8E4F4</accession>
<keyword evidence="1 3" id="KW-0489">Methyltransferase</keyword>
<dbReference type="InterPro" id="IPR004159">
    <property type="entry name" value="Put_SAM_MeTrfase"/>
</dbReference>
<evidence type="ECO:0000256" key="2">
    <source>
        <dbReference type="ARBA" id="ARBA00023180"/>
    </source>
</evidence>
<evidence type="ECO:0000313" key="4">
    <source>
        <dbReference type="EMBL" id="EPS70643.1"/>
    </source>
</evidence>
<comment type="caution">
    <text evidence="4">The sequence shown here is derived from an EMBL/GenBank/DDBJ whole genome shotgun (WGS) entry which is preliminary data.</text>
</comment>
<protein>
    <recommendedName>
        <fullName evidence="3">Methyltransferase</fullName>
        <ecNumber evidence="3">2.1.1.-</ecNumber>
    </recommendedName>
</protein>
<dbReference type="AlphaFoldDB" id="S8E4F4"/>
<reference evidence="4 5" key="1">
    <citation type="journal article" date="2013" name="BMC Genomics">
        <title>The miniature genome of a carnivorous plant Genlisea aurea contains a low number of genes and short non-coding sequences.</title>
        <authorList>
            <person name="Leushkin E.V."/>
            <person name="Sutormin R.A."/>
            <person name="Nabieva E.R."/>
            <person name="Penin A.A."/>
            <person name="Kondrashov A.S."/>
            <person name="Logacheva M.D."/>
        </authorList>
    </citation>
    <scope>NUCLEOTIDE SEQUENCE [LARGE SCALE GENOMIC DNA]</scope>
</reference>
<comment type="similarity">
    <text evidence="3">Belongs to the methyltransferase superfamily.</text>
</comment>
<feature type="non-terminal residue" evidence="4">
    <location>
        <position position="1"/>
    </location>
</feature>
<dbReference type="GO" id="GO:0005802">
    <property type="term" value="C:trans-Golgi network"/>
    <property type="evidence" value="ECO:0007669"/>
    <property type="project" value="TreeGrafter"/>
</dbReference>
<dbReference type="EC" id="2.1.1.-" evidence="3"/>
<dbReference type="GO" id="GO:0005768">
    <property type="term" value="C:endosome"/>
    <property type="evidence" value="ECO:0007669"/>
    <property type="project" value="TreeGrafter"/>
</dbReference>
<evidence type="ECO:0000256" key="3">
    <source>
        <dbReference type="RuleBase" id="RU366043"/>
    </source>
</evidence>
<gene>
    <name evidence="4" type="ORF">M569_04116</name>
</gene>
<name>S8E4F4_9LAMI</name>
<evidence type="ECO:0000313" key="5">
    <source>
        <dbReference type="Proteomes" id="UP000015453"/>
    </source>
</evidence>
<dbReference type="PANTHER" id="PTHR10108">
    <property type="entry name" value="SAM-DEPENDENT METHYLTRANSFERASE"/>
    <property type="match status" value="1"/>
</dbReference>
<dbReference type="GO" id="GO:0008168">
    <property type="term" value="F:methyltransferase activity"/>
    <property type="evidence" value="ECO:0007669"/>
    <property type="project" value="UniProtKB-UniRule"/>
</dbReference>
<dbReference type="Proteomes" id="UP000015453">
    <property type="component" value="Unassembled WGS sequence"/>
</dbReference>
<sequence>GGFMNMRFFYWRTGPSMVVAFLLMMASFHTWTLFRDNPSAGDQYITVQEVRLEQHTRNDSAVTGMFSSLCIRTVTNKVSLTYRTIPLKILESGVNVCPLIYNEYIPCHDPSYIEKIRPQLDLSRKQELERHCPPIKQRLFCLVPPPIDYKIPISWPT</sequence>
<organism evidence="4 5">
    <name type="scientific">Genlisea aurea</name>
    <dbReference type="NCBI Taxonomy" id="192259"/>
    <lineage>
        <taxon>Eukaryota</taxon>
        <taxon>Viridiplantae</taxon>
        <taxon>Streptophyta</taxon>
        <taxon>Embryophyta</taxon>
        <taxon>Tracheophyta</taxon>
        <taxon>Spermatophyta</taxon>
        <taxon>Magnoliopsida</taxon>
        <taxon>eudicotyledons</taxon>
        <taxon>Gunneridae</taxon>
        <taxon>Pentapetalae</taxon>
        <taxon>asterids</taxon>
        <taxon>lamiids</taxon>
        <taxon>Lamiales</taxon>
        <taxon>Lentibulariaceae</taxon>
        <taxon>Genlisea</taxon>
    </lineage>
</organism>
<keyword evidence="3" id="KW-0812">Transmembrane</keyword>
<comment type="subcellular location">
    <subcellularLocation>
        <location evidence="3">Membrane</location>
        <topology evidence="3">Single-pass type II membrane protein</topology>
    </subcellularLocation>
</comment>
<dbReference type="OrthoDB" id="1541671at2759"/>
<dbReference type="Pfam" id="PF03141">
    <property type="entry name" value="Methyltransf_29"/>
    <property type="match status" value="1"/>
</dbReference>
<keyword evidence="2 3" id="KW-0325">Glycoprotein</keyword>
<dbReference type="GO" id="GO:0032259">
    <property type="term" value="P:methylation"/>
    <property type="evidence" value="ECO:0007669"/>
    <property type="project" value="UniProtKB-KW"/>
</dbReference>
<dbReference type="EMBL" id="AUSU01001603">
    <property type="protein sequence ID" value="EPS70643.1"/>
    <property type="molecule type" value="Genomic_DNA"/>
</dbReference>
<proteinExistence type="inferred from homology"/>
<dbReference type="GO" id="GO:0016020">
    <property type="term" value="C:membrane"/>
    <property type="evidence" value="ECO:0007669"/>
    <property type="project" value="UniProtKB-SubCell"/>
</dbReference>
<feature type="non-terminal residue" evidence="4">
    <location>
        <position position="157"/>
    </location>
</feature>
<evidence type="ECO:0000256" key="1">
    <source>
        <dbReference type="ARBA" id="ARBA00022603"/>
    </source>
</evidence>